<dbReference type="InterPro" id="IPR010323">
    <property type="entry name" value="DUF924"/>
</dbReference>
<dbReference type="Gene3D" id="1.20.58.320">
    <property type="entry name" value="TPR-like"/>
    <property type="match status" value="1"/>
</dbReference>
<dbReference type="Gene3D" id="1.25.40.10">
    <property type="entry name" value="Tetratricopeptide repeat domain"/>
    <property type="match status" value="1"/>
</dbReference>
<proteinExistence type="predicted"/>
<dbReference type="Proteomes" id="UP001069802">
    <property type="component" value="Unassembled WGS sequence"/>
</dbReference>
<dbReference type="RefSeq" id="WP_269423989.1">
    <property type="nucleotide sequence ID" value="NZ_JAPWGY010000004.1"/>
</dbReference>
<dbReference type="SUPFAM" id="SSF48452">
    <property type="entry name" value="TPR-like"/>
    <property type="match status" value="1"/>
</dbReference>
<organism evidence="1 2">
    <name type="scientific">Kiloniella laminariae</name>
    <dbReference type="NCBI Taxonomy" id="454162"/>
    <lineage>
        <taxon>Bacteria</taxon>
        <taxon>Pseudomonadati</taxon>
        <taxon>Pseudomonadota</taxon>
        <taxon>Alphaproteobacteria</taxon>
        <taxon>Rhodospirillales</taxon>
        <taxon>Kiloniellaceae</taxon>
        <taxon>Kiloniella</taxon>
    </lineage>
</organism>
<reference evidence="1" key="1">
    <citation type="submission" date="2022-12" db="EMBL/GenBank/DDBJ databases">
        <title>Bacterial isolates from different developmental stages of Nematostella vectensis.</title>
        <authorList>
            <person name="Fraune S."/>
        </authorList>
    </citation>
    <scope>NUCLEOTIDE SEQUENCE</scope>
    <source>
        <strain evidence="1">G21630-S1</strain>
    </source>
</reference>
<gene>
    <name evidence="1" type="ORF">O4H49_13675</name>
</gene>
<sequence>MIDEVLDFWFAAGMEKRWFVKDPEFDRLIRDKLLPLYQQASAEKLESWRQHGRGSLALCILLDQVPRNLFRNDPRSFATDSYALKVAEQAVAKAWDKTLEEREKVFLYLPFEHSEKLENQEKSLELFAGLGRDSNWYDYAVKHAEIIRRFGRFPHRNAVLGRENTPEEAAFLLEPGSSF</sequence>
<dbReference type="Pfam" id="PF06041">
    <property type="entry name" value="DUF924"/>
    <property type="match status" value="1"/>
</dbReference>
<accession>A0ABT4LLM2</accession>
<keyword evidence="2" id="KW-1185">Reference proteome</keyword>
<name>A0ABT4LLM2_9PROT</name>
<dbReference type="InterPro" id="IPR011990">
    <property type="entry name" value="TPR-like_helical_dom_sf"/>
</dbReference>
<comment type="caution">
    <text evidence="1">The sequence shown here is derived from an EMBL/GenBank/DDBJ whole genome shotgun (WGS) entry which is preliminary data.</text>
</comment>
<protein>
    <submittedName>
        <fullName evidence="1">DUF924 domain-containing protein</fullName>
    </submittedName>
</protein>
<evidence type="ECO:0000313" key="2">
    <source>
        <dbReference type="Proteomes" id="UP001069802"/>
    </source>
</evidence>
<evidence type="ECO:0000313" key="1">
    <source>
        <dbReference type="EMBL" id="MCZ4281835.1"/>
    </source>
</evidence>
<dbReference type="EMBL" id="JAPWGY010000004">
    <property type="protein sequence ID" value="MCZ4281835.1"/>
    <property type="molecule type" value="Genomic_DNA"/>
</dbReference>